<keyword evidence="2" id="KW-0964">Secreted</keyword>
<dbReference type="GO" id="GO:0005576">
    <property type="term" value="C:extracellular region"/>
    <property type="evidence" value="ECO:0007669"/>
    <property type="project" value="UniProtKB-SubCell"/>
</dbReference>
<dbReference type="AlphaFoldDB" id="A0A5N3PCZ9"/>
<evidence type="ECO:0000313" key="5">
    <source>
        <dbReference type="Proteomes" id="UP000325684"/>
    </source>
</evidence>
<proteinExistence type="predicted"/>
<dbReference type="EMBL" id="VCMV01000013">
    <property type="protein sequence ID" value="KAB0267609.1"/>
    <property type="molecule type" value="Genomic_DNA"/>
</dbReference>
<organism evidence="4 5">
    <name type="scientific">Microvirga brassicacearum</name>
    <dbReference type="NCBI Taxonomy" id="2580413"/>
    <lineage>
        <taxon>Bacteria</taxon>
        <taxon>Pseudomonadati</taxon>
        <taxon>Pseudomonadota</taxon>
        <taxon>Alphaproteobacteria</taxon>
        <taxon>Hyphomicrobiales</taxon>
        <taxon>Methylobacteriaceae</taxon>
        <taxon>Microvirga</taxon>
    </lineage>
</organism>
<keyword evidence="5" id="KW-1185">Reference proteome</keyword>
<dbReference type="PRINTS" id="PR00313">
    <property type="entry name" value="CABNDNGRPT"/>
</dbReference>
<evidence type="ECO:0000313" key="4">
    <source>
        <dbReference type="EMBL" id="KAB0267609.1"/>
    </source>
</evidence>
<dbReference type="PROSITE" id="PS00330">
    <property type="entry name" value="HEMOLYSIN_CALCIUM"/>
    <property type="match status" value="6"/>
</dbReference>
<gene>
    <name evidence="4" type="ORF">FEZ63_10005</name>
</gene>
<dbReference type="SUPFAM" id="SSF51120">
    <property type="entry name" value="beta-Roll"/>
    <property type="match status" value="7"/>
</dbReference>
<dbReference type="InterPro" id="IPR018511">
    <property type="entry name" value="Hemolysin-typ_Ca-bd_CS"/>
</dbReference>
<comment type="subcellular location">
    <subcellularLocation>
        <location evidence="1">Secreted</location>
    </subcellularLocation>
</comment>
<protein>
    <submittedName>
        <fullName evidence="4">Calcium-binding protein</fullName>
    </submittedName>
</protein>
<name>A0A5N3PCZ9_9HYPH</name>
<dbReference type="InterPro" id="IPR050557">
    <property type="entry name" value="RTX_toxin/Mannuronan_C5-epim"/>
</dbReference>
<reference evidence="4 5" key="1">
    <citation type="journal article" date="2019" name="Microorganisms">
        <title>Genome Insights into the Novel Species Microvirga brassicacearum, a Rapeseed Endophyte with Biotechnological Potential.</title>
        <authorList>
            <person name="Jimenez-Gomez A."/>
            <person name="Saati-Santamaria Z."/>
            <person name="Igual J.M."/>
            <person name="Rivas R."/>
            <person name="Mateos P.F."/>
            <person name="Garcia-Fraile P."/>
        </authorList>
    </citation>
    <scope>NUCLEOTIDE SEQUENCE [LARGE SCALE GENOMIC DNA]</scope>
    <source>
        <strain evidence="4 5">CDVBN77</strain>
    </source>
</reference>
<dbReference type="PANTHER" id="PTHR38340">
    <property type="entry name" value="S-LAYER PROTEIN"/>
    <property type="match status" value="1"/>
</dbReference>
<dbReference type="InterPro" id="IPR001343">
    <property type="entry name" value="Hemolysn_Ca-bd"/>
</dbReference>
<dbReference type="InterPro" id="IPR011049">
    <property type="entry name" value="Serralysin-like_metalloprot_C"/>
</dbReference>
<dbReference type="GO" id="GO:0005509">
    <property type="term" value="F:calcium ion binding"/>
    <property type="evidence" value="ECO:0007669"/>
    <property type="project" value="InterPro"/>
</dbReference>
<dbReference type="Pfam" id="PF00353">
    <property type="entry name" value="HemolysinCabind"/>
    <property type="match status" value="8"/>
</dbReference>
<dbReference type="Proteomes" id="UP000325684">
    <property type="component" value="Unassembled WGS sequence"/>
</dbReference>
<comment type="caution">
    <text evidence="4">The sequence shown here is derived from an EMBL/GenBank/DDBJ whole genome shotgun (WGS) entry which is preliminary data.</text>
</comment>
<dbReference type="PANTHER" id="PTHR38340:SF1">
    <property type="entry name" value="S-LAYER PROTEIN"/>
    <property type="match status" value="1"/>
</dbReference>
<dbReference type="Gene3D" id="2.150.10.10">
    <property type="entry name" value="Serralysin-like metalloprotease, C-terminal"/>
    <property type="match status" value="5"/>
</dbReference>
<feature type="region of interest" description="Disordered" evidence="3">
    <location>
        <begin position="559"/>
        <end position="588"/>
    </location>
</feature>
<evidence type="ECO:0000256" key="3">
    <source>
        <dbReference type="SAM" id="MobiDB-lite"/>
    </source>
</evidence>
<sequence length="797" mass="81064">MVCYHIIQGAAVVDYNPFTNIYTLEPGELDLTIPEIPNNPNASAIGNELNNTITGNSGNNSILGGDGLDTLNGGDGADSLIGGAGKDVLDGGVGADTLEGGGGSDLYHVDDSGDLIIEAEGEGADTVFASISLDLSLVAFSNVEDAMLTGPGNLDLTGNGLANILVGNSDNNFIFGGLGDDVLDGGGGLDELAGGQGNDTYYINDASTVVTENANEGADTIFSTIDIDLNLTEYAHIEQVILFDEDDHNLTGNNDANALYGNTGVNSIVGGAGNDTLKGCGGADTLEGGQGDDIYLVDDTDGTLTELVGEGIDLVVASISYTLGDGEFERLELADHGNIDGTGNDLDNQIIGNDGSNRLNGGVGADTLAGSLGNDTYVIDDADIIEEFALEGTDTIEITAAYAANAYTLGAFLESVTVTGTRDFNATGNTGDNLIVGNSGRNTLTGDAGSDTLIGGGGDDIMVGGTGDDLYIVDSTSDMVTELAGGGSFDRVITRANYTLAANLEYLAMENGAGNISGTGNALDNTMFGNDGNNVIDGGAGRDQLNGATGNDIVYGGDGDDTINESGDGSDVLNGGTGNDDLRAEGGNDVLDGGTGADQLKGGSGNDVYVVDNAFDVVLESAGEGTDSVTASASFNLTAGASVEKLVANAGGASINLGGNEAINAIIGNAGRNKLAGMDGNDLLTGGKGKDIFVFETKLNKKTNLDKITDFSVKDDSIQLDNAIFKKIGKGTPLKPGKLNKAFFALDKPKDKNDYVIYNKKKGVLSYDADGSGTAKATDFAVLKKGLSLTAADFFVI</sequence>
<accession>A0A5N3PCZ9</accession>
<evidence type="ECO:0000256" key="1">
    <source>
        <dbReference type="ARBA" id="ARBA00004613"/>
    </source>
</evidence>
<evidence type="ECO:0000256" key="2">
    <source>
        <dbReference type="ARBA" id="ARBA00022525"/>
    </source>
</evidence>
<dbReference type="OrthoDB" id="8010440at2"/>